<dbReference type="EMBL" id="OBEK01000004">
    <property type="protein sequence ID" value="SNZ15447.1"/>
    <property type="molecule type" value="Genomic_DNA"/>
</dbReference>
<dbReference type="AlphaFoldDB" id="A0A285P2E6"/>
<name>A0A285P2E6_9BACI</name>
<feature type="transmembrane region" description="Helical" evidence="1">
    <location>
        <begin position="5"/>
        <end position="24"/>
    </location>
</feature>
<keyword evidence="3" id="KW-1185">Reference proteome</keyword>
<evidence type="ECO:0000313" key="2">
    <source>
        <dbReference type="EMBL" id="SNZ15447.1"/>
    </source>
</evidence>
<keyword evidence="1" id="KW-0812">Transmembrane</keyword>
<keyword evidence="1" id="KW-0472">Membrane</keyword>
<reference evidence="3" key="1">
    <citation type="submission" date="2017-09" db="EMBL/GenBank/DDBJ databases">
        <authorList>
            <person name="Varghese N."/>
            <person name="Submissions S."/>
        </authorList>
    </citation>
    <scope>NUCLEOTIDE SEQUENCE [LARGE SCALE GENOMIC DNA]</scope>
    <source>
        <strain evidence="3">CGMCC 1.8913</strain>
    </source>
</reference>
<evidence type="ECO:0000256" key="1">
    <source>
        <dbReference type="SAM" id="Phobius"/>
    </source>
</evidence>
<accession>A0A285P2E6</accession>
<sequence>MGQRILDILGSTPFAIFIAAGMAATRIKQPSSNGSWVYVVIEVLIFFTVLFVAYKLGFALTKKVLHKFSKDN</sequence>
<dbReference type="Proteomes" id="UP000219356">
    <property type="component" value="Unassembled WGS sequence"/>
</dbReference>
<gene>
    <name evidence="2" type="ORF">SAMN05421503_2635</name>
</gene>
<proteinExistence type="predicted"/>
<keyword evidence="1" id="KW-1133">Transmembrane helix</keyword>
<protein>
    <submittedName>
        <fullName evidence="2">Uncharacterized protein</fullName>
    </submittedName>
</protein>
<dbReference type="RefSeq" id="WP_097042814.1">
    <property type="nucleotide sequence ID" value="NZ_OBEK01000004.1"/>
</dbReference>
<evidence type="ECO:0000313" key="3">
    <source>
        <dbReference type="Proteomes" id="UP000219356"/>
    </source>
</evidence>
<feature type="transmembrane region" description="Helical" evidence="1">
    <location>
        <begin position="36"/>
        <end position="60"/>
    </location>
</feature>
<organism evidence="2 3">
    <name type="scientific">Terribacillus aidingensis</name>
    <dbReference type="NCBI Taxonomy" id="586416"/>
    <lineage>
        <taxon>Bacteria</taxon>
        <taxon>Bacillati</taxon>
        <taxon>Bacillota</taxon>
        <taxon>Bacilli</taxon>
        <taxon>Bacillales</taxon>
        <taxon>Bacillaceae</taxon>
        <taxon>Terribacillus</taxon>
    </lineage>
</organism>